<dbReference type="Proteomes" id="UP001600888">
    <property type="component" value="Unassembled WGS sequence"/>
</dbReference>
<accession>A0ABR4EIJ9</accession>
<reference evidence="2 3" key="1">
    <citation type="submission" date="2024-03" db="EMBL/GenBank/DDBJ databases">
        <title>A high-quality draft genome sequence of Diaporthe vaccinii, a causative agent of upright dieback and viscid rot disease in cranberry plants.</title>
        <authorList>
            <person name="Sarrasin M."/>
            <person name="Lang B.F."/>
            <person name="Burger G."/>
        </authorList>
    </citation>
    <scope>NUCLEOTIDE SEQUENCE [LARGE SCALE GENOMIC DNA]</scope>
    <source>
        <strain evidence="2 3">IS7</strain>
    </source>
</reference>
<evidence type="ECO:0000313" key="2">
    <source>
        <dbReference type="EMBL" id="KAL2282272.1"/>
    </source>
</evidence>
<dbReference type="EMBL" id="JBAWTH010000050">
    <property type="protein sequence ID" value="KAL2282272.1"/>
    <property type="molecule type" value="Genomic_DNA"/>
</dbReference>
<feature type="compositionally biased region" description="Polar residues" evidence="1">
    <location>
        <begin position="51"/>
        <end position="62"/>
    </location>
</feature>
<feature type="compositionally biased region" description="Low complexity" evidence="1">
    <location>
        <begin position="1"/>
        <end position="15"/>
    </location>
</feature>
<proteinExistence type="predicted"/>
<feature type="region of interest" description="Disordered" evidence="1">
    <location>
        <begin position="1"/>
        <end position="76"/>
    </location>
</feature>
<keyword evidence="3" id="KW-1185">Reference proteome</keyword>
<feature type="compositionally biased region" description="Polar residues" evidence="1">
    <location>
        <begin position="16"/>
        <end position="26"/>
    </location>
</feature>
<evidence type="ECO:0000256" key="1">
    <source>
        <dbReference type="SAM" id="MobiDB-lite"/>
    </source>
</evidence>
<gene>
    <name evidence="2" type="ORF">FJTKL_10896</name>
</gene>
<feature type="compositionally biased region" description="Basic and acidic residues" evidence="1">
    <location>
        <begin position="29"/>
        <end position="39"/>
    </location>
</feature>
<comment type="caution">
    <text evidence="2">The sequence shown here is derived from an EMBL/GenBank/DDBJ whole genome shotgun (WGS) entry which is preliminary data.</text>
</comment>
<sequence>MPGSGSPAASRSGQSDNSSSTINPNTPRLEVDAASSRDDDNSENGGIAQADESSPGKSTASSDRAYDLAPSLPPSKVDMTRLPATMAWQKHHQPGLFLDIHWASVAKKALFKLRFPVSLERFPGLARGGRAFLLLLIYPERIVRLSLEKDAEEPRTVNNARLHATALHFGLARPAVVVMPSQAPCESSNKDSDDMITSLRRVASQTSFTIYFESSNIRQTRDAKWLPQLCVAASRRALTSIVQLASVATLYGGQGGELIEGETFTAPPEYDEVGRATPSINAASTSGASQYPTIQSHHISLMIIQLQAGVRNAGAAKRALTQVHLSNYMGAKKFKKF</sequence>
<name>A0ABR4EIJ9_9PEZI</name>
<organism evidence="2 3">
    <name type="scientific">Diaporthe vaccinii</name>
    <dbReference type="NCBI Taxonomy" id="105482"/>
    <lineage>
        <taxon>Eukaryota</taxon>
        <taxon>Fungi</taxon>
        <taxon>Dikarya</taxon>
        <taxon>Ascomycota</taxon>
        <taxon>Pezizomycotina</taxon>
        <taxon>Sordariomycetes</taxon>
        <taxon>Sordariomycetidae</taxon>
        <taxon>Diaporthales</taxon>
        <taxon>Diaporthaceae</taxon>
        <taxon>Diaporthe</taxon>
        <taxon>Diaporthe eres species complex</taxon>
    </lineage>
</organism>
<evidence type="ECO:0000313" key="3">
    <source>
        <dbReference type="Proteomes" id="UP001600888"/>
    </source>
</evidence>
<protein>
    <submittedName>
        <fullName evidence="2">Uncharacterized protein</fullName>
    </submittedName>
</protein>